<dbReference type="EMBL" id="CAICTM010000685">
    <property type="protein sequence ID" value="CAB9514955.1"/>
    <property type="molecule type" value="Genomic_DNA"/>
</dbReference>
<accession>A0A9N8EAE6</accession>
<name>A0A9N8EAE6_9STRA</name>
<dbReference type="Proteomes" id="UP001153069">
    <property type="component" value="Unassembled WGS sequence"/>
</dbReference>
<keyword evidence="2" id="KW-1185">Reference proteome</keyword>
<gene>
    <name evidence="1" type="ORF">SEMRO_686_G187020.1</name>
</gene>
<dbReference type="SUPFAM" id="SSF52047">
    <property type="entry name" value="RNI-like"/>
    <property type="match status" value="1"/>
</dbReference>
<dbReference type="AlphaFoldDB" id="A0A9N8EAE6"/>
<evidence type="ECO:0000313" key="1">
    <source>
        <dbReference type="EMBL" id="CAB9514955.1"/>
    </source>
</evidence>
<protein>
    <submittedName>
        <fullName evidence="1">Uncharacterized protein</fullName>
    </submittedName>
</protein>
<dbReference type="Gene3D" id="3.80.10.10">
    <property type="entry name" value="Ribonuclease Inhibitor"/>
    <property type="match status" value="1"/>
</dbReference>
<reference evidence="1" key="1">
    <citation type="submission" date="2020-06" db="EMBL/GenBank/DDBJ databases">
        <authorList>
            <consortium name="Plant Systems Biology data submission"/>
        </authorList>
    </citation>
    <scope>NUCLEOTIDE SEQUENCE</scope>
    <source>
        <strain evidence="1">D6</strain>
    </source>
</reference>
<comment type="caution">
    <text evidence="1">The sequence shown here is derived from an EMBL/GenBank/DDBJ whole genome shotgun (WGS) entry which is preliminary data.</text>
</comment>
<proteinExistence type="predicted"/>
<evidence type="ECO:0000313" key="2">
    <source>
        <dbReference type="Proteomes" id="UP001153069"/>
    </source>
</evidence>
<sequence>MSDSRESCTDKTKVADHWALKYNTAGYPNHDKHYEFSLPIGDIEAKSFKSSLAELNKQVTGDAAVVGDPKFNSWLLHPISGSRSDKRKMLEAARKEEEIVLWDQMFGVDHEQQTQQKQASLGSFPLKKLQFQTMLHLSESRLTATMGRTTETLASLSLANVKMTPAISTGGDPSQSCLYQHPSLTHIHVAHSMLPDDKGTWECLMSLLQDALTCPNLESVNISLGPVTTFQEVSLGATLPDMWLPSLRLKHLKIDRPLRVHKRIVSRICNRLYAPESPWSDSCCCMKRLHMMNQATIRSISTMLAKSNSLQTLSLPVWLHNVESFATALTTNRSLQSLQLHLEEFRVKRRPPQIRKLAVPEKLFCNMLEENHALQHLVITGIPACVWESGTLPVNFLLRLNRAGRKRLLSSDPPASDELWLRAIISCKDETDLVYFFLSQNPALLEGV</sequence>
<organism evidence="1 2">
    <name type="scientific">Seminavis robusta</name>
    <dbReference type="NCBI Taxonomy" id="568900"/>
    <lineage>
        <taxon>Eukaryota</taxon>
        <taxon>Sar</taxon>
        <taxon>Stramenopiles</taxon>
        <taxon>Ochrophyta</taxon>
        <taxon>Bacillariophyta</taxon>
        <taxon>Bacillariophyceae</taxon>
        <taxon>Bacillariophycidae</taxon>
        <taxon>Naviculales</taxon>
        <taxon>Naviculaceae</taxon>
        <taxon>Seminavis</taxon>
    </lineage>
</organism>
<dbReference type="InterPro" id="IPR032675">
    <property type="entry name" value="LRR_dom_sf"/>
</dbReference>